<dbReference type="Proteomes" id="UP000636479">
    <property type="component" value="Unassembled WGS sequence"/>
</dbReference>
<evidence type="ECO:0000313" key="3">
    <source>
        <dbReference type="Proteomes" id="UP000636479"/>
    </source>
</evidence>
<organism evidence="2 3">
    <name type="scientific">Mycena indigotica</name>
    <dbReference type="NCBI Taxonomy" id="2126181"/>
    <lineage>
        <taxon>Eukaryota</taxon>
        <taxon>Fungi</taxon>
        <taxon>Dikarya</taxon>
        <taxon>Basidiomycota</taxon>
        <taxon>Agaricomycotina</taxon>
        <taxon>Agaricomycetes</taxon>
        <taxon>Agaricomycetidae</taxon>
        <taxon>Agaricales</taxon>
        <taxon>Marasmiineae</taxon>
        <taxon>Mycenaceae</taxon>
        <taxon>Mycena</taxon>
    </lineage>
</organism>
<evidence type="ECO:0000313" key="2">
    <source>
        <dbReference type="EMBL" id="KAF7296913.1"/>
    </source>
</evidence>
<accession>A0A8H6W0B8</accession>
<feature type="compositionally biased region" description="Basic and acidic residues" evidence="1">
    <location>
        <begin position="211"/>
        <end position="221"/>
    </location>
</feature>
<sequence>MFDKLKAKASSLRLRIPQASANLKAASASSASLAGPAARNSFGDTDYYRQTKEEIHSPVSWVTLYGSNCDSPSEPLLDDTDTNAPIAIQENVSAIHLHRAQTFEDQVNDITSRSHNPLLDHVNSTDFAHTFQDSIVTVDDDGDDDDLKFHNPLALKRQLMLNDDLRAPKWVKPTSAIVQAVTRGFQDSLVDGPGSQLEDGPTRHLILGDEPEPRAANDRRNPTTATGVAESYKRNRRLSAWTTLDTILSKASRRRAPNLAHDNGPNGADQFASETRAKESSPKRQSKGRRVKGLPATGNLRSKSMPSFF</sequence>
<feature type="compositionally biased region" description="Polar residues" evidence="1">
    <location>
        <begin position="299"/>
        <end position="309"/>
    </location>
</feature>
<comment type="caution">
    <text evidence="2">The sequence shown here is derived from an EMBL/GenBank/DDBJ whole genome shotgun (WGS) entry which is preliminary data.</text>
</comment>
<gene>
    <name evidence="2" type="ORF">MIND_00923100</name>
</gene>
<dbReference type="GeneID" id="59348376"/>
<protein>
    <submittedName>
        <fullName evidence="2">Uncharacterized protein</fullName>
    </submittedName>
</protein>
<reference evidence="2" key="1">
    <citation type="submission" date="2020-05" db="EMBL/GenBank/DDBJ databases">
        <title>Mycena genomes resolve the evolution of fungal bioluminescence.</title>
        <authorList>
            <person name="Tsai I.J."/>
        </authorList>
    </citation>
    <scope>NUCLEOTIDE SEQUENCE</scope>
    <source>
        <strain evidence="2">171206Taipei</strain>
    </source>
</reference>
<keyword evidence="3" id="KW-1185">Reference proteome</keyword>
<dbReference type="EMBL" id="JACAZF010000008">
    <property type="protein sequence ID" value="KAF7296913.1"/>
    <property type="molecule type" value="Genomic_DNA"/>
</dbReference>
<name>A0A8H6W0B8_9AGAR</name>
<dbReference type="AlphaFoldDB" id="A0A8H6W0B8"/>
<evidence type="ECO:0000256" key="1">
    <source>
        <dbReference type="SAM" id="MobiDB-lite"/>
    </source>
</evidence>
<proteinExistence type="predicted"/>
<dbReference type="RefSeq" id="XP_037217272.1">
    <property type="nucleotide sequence ID" value="XM_037365860.1"/>
</dbReference>
<feature type="region of interest" description="Disordered" evidence="1">
    <location>
        <begin position="252"/>
        <end position="309"/>
    </location>
</feature>
<feature type="region of interest" description="Disordered" evidence="1">
    <location>
        <begin position="191"/>
        <end position="231"/>
    </location>
</feature>